<proteinExistence type="inferred from homology"/>
<dbReference type="PROSITE" id="PS50893">
    <property type="entry name" value="ABC_TRANSPORTER_2"/>
    <property type="match status" value="1"/>
</dbReference>
<dbReference type="OrthoDB" id="9802264at2"/>
<dbReference type="GO" id="GO:0005886">
    <property type="term" value="C:plasma membrane"/>
    <property type="evidence" value="ECO:0007669"/>
    <property type="project" value="UniProtKB-SubCell"/>
</dbReference>
<feature type="domain" description="ABC transporter" evidence="8">
    <location>
        <begin position="5"/>
        <end position="256"/>
    </location>
</feature>
<dbReference type="SUPFAM" id="SSF52540">
    <property type="entry name" value="P-loop containing nucleoside triphosphate hydrolases"/>
    <property type="match status" value="1"/>
</dbReference>
<dbReference type="GO" id="GO:0016887">
    <property type="term" value="F:ATP hydrolysis activity"/>
    <property type="evidence" value="ECO:0007669"/>
    <property type="project" value="InterPro"/>
</dbReference>
<keyword evidence="7" id="KW-0472">Membrane</keyword>
<name>A0A3S1BBU6_9BACL</name>
<dbReference type="Pfam" id="PF08352">
    <property type="entry name" value="oligo_HPY"/>
    <property type="match status" value="1"/>
</dbReference>
<dbReference type="Proteomes" id="UP000272464">
    <property type="component" value="Unassembled WGS sequence"/>
</dbReference>
<dbReference type="InterPro" id="IPR050388">
    <property type="entry name" value="ABC_Ni/Peptide_Import"/>
</dbReference>
<dbReference type="FunFam" id="3.40.50.300:FF:000016">
    <property type="entry name" value="Oligopeptide ABC transporter ATP-binding component"/>
    <property type="match status" value="1"/>
</dbReference>
<evidence type="ECO:0000313" key="9">
    <source>
        <dbReference type="EMBL" id="RUT35878.1"/>
    </source>
</evidence>
<comment type="subcellular location">
    <subcellularLocation>
        <location evidence="1">Cell membrane</location>
        <topology evidence="1">Peripheral membrane protein</topology>
    </subcellularLocation>
</comment>
<protein>
    <submittedName>
        <fullName evidence="9">ABC transporter ATP-binding protein</fullName>
    </submittedName>
</protein>
<dbReference type="PANTHER" id="PTHR43297:SF2">
    <property type="entry name" value="DIPEPTIDE TRANSPORT ATP-BINDING PROTEIN DPPD"/>
    <property type="match status" value="1"/>
</dbReference>
<keyword evidence="10" id="KW-1185">Reference proteome</keyword>
<keyword evidence="6 9" id="KW-0067">ATP-binding</keyword>
<dbReference type="AlphaFoldDB" id="A0A3S1BBU6"/>
<evidence type="ECO:0000313" key="10">
    <source>
        <dbReference type="Proteomes" id="UP000272464"/>
    </source>
</evidence>
<keyword evidence="5" id="KW-0547">Nucleotide-binding</keyword>
<sequence length="329" mass="36587">MKNLLEIEHLSTHFTTEEGTVRAVDNISLRIRSGETVCIVGESGCGKSITALSVMGLIEEPSGKVVEGSIHFGDKDLLKLGKNELRAIRGNEIAMIFQEPMSSLNPVITIGEQIIEPLMVHMNMGKREAQKQAIRLIEQVGISRAEQIARSYPHELSGGMLQRIMIAIAISCNPKLLIADEPTTALDVTIQAQILDMLRKFKQESGMSILLITHDLGVVAEMADYVIVMYSGKIVEEGEVVELFSNPKHPYTRGLLKSKPIINQRQDELYSIPGQVPNPLELESSCYFHDRCDNCMAICRTDEPALKEITIHQKVACWLYEEGALHVHS</sequence>
<dbReference type="CDD" id="cd03257">
    <property type="entry name" value="ABC_NikE_OppD_transporters"/>
    <property type="match status" value="1"/>
</dbReference>
<comment type="caution">
    <text evidence="9">The sequence shown here is derived from an EMBL/GenBank/DDBJ whole genome shotgun (WGS) entry which is preliminary data.</text>
</comment>
<dbReference type="SMART" id="SM00382">
    <property type="entry name" value="AAA"/>
    <property type="match status" value="1"/>
</dbReference>
<evidence type="ECO:0000256" key="2">
    <source>
        <dbReference type="ARBA" id="ARBA00005417"/>
    </source>
</evidence>
<accession>A0A3S1BBU6</accession>
<evidence type="ECO:0000256" key="5">
    <source>
        <dbReference type="ARBA" id="ARBA00022741"/>
    </source>
</evidence>
<dbReference type="InterPro" id="IPR003593">
    <property type="entry name" value="AAA+_ATPase"/>
</dbReference>
<dbReference type="PROSITE" id="PS00211">
    <property type="entry name" value="ABC_TRANSPORTER_1"/>
    <property type="match status" value="1"/>
</dbReference>
<evidence type="ECO:0000256" key="7">
    <source>
        <dbReference type="ARBA" id="ARBA00023136"/>
    </source>
</evidence>
<evidence type="ECO:0000256" key="4">
    <source>
        <dbReference type="ARBA" id="ARBA00022475"/>
    </source>
</evidence>
<dbReference type="GO" id="GO:0005524">
    <property type="term" value="F:ATP binding"/>
    <property type="evidence" value="ECO:0007669"/>
    <property type="project" value="UniProtKB-KW"/>
</dbReference>
<organism evidence="9 10">
    <name type="scientific">Paenibacillus zeisoli</name>
    <dbReference type="NCBI Taxonomy" id="2496267"/>
    <lineage>
        <taxon>Bacteria</taxon>
        <taxon>Bacillati</taxon>
        <taxon>Bacillota</taxon>
        <taxon>Bacilli</taxon>
        <taxon>Bacillales</taxon>
        <taxon>Paenibacillaceae</taxon>
        <taxon>Paenibacillus</taxon>
    </lineage>
</organism>
<evidence type="ECO:0000256" key="1">
    <source>
        <dbReference type="ARBA" id="ARBA00004202"/>
    </source>
</evidence>
<dbReference type="PANTHER" id="PTHR43297">
    <property type="entry name" value="OLIGOPEPTIDE TRANSPORT ATP-BINDING PROTEIN APPD"/>
    <property type="match status" value="1"/>
</dbReference>
<evidence type="ECO:0000259" key="8">
    <source>
        <dbReference type="PROSITE" id="PS50893"/>
    </source>
</evidence>
<evidence type="ECO:0000256" key="3">
    <source>
        <dbReference type="ARBA" id="ARBA00022448"/>
    </source>
</evidence>
<dbReference type="Gene3D" id="3.40.50.300">
    <property type="entry name" value="P-loop containing nucleotide triphosphate hydrolases"/>
    <property type="match status" value="1"/>
</dbReference>
<comment type="similarity">
    <text evidence="2">Belongs to the ABC transporter superfamily.</text>
</comment>
<dbReference type="InterPro" id="IPR017871">
    <property type="entry name" value="ABC_transporter-like_CS"/>
</dbReference>
<dbReference type="RefSeq" id="WP_127197575.1">
    <property type="nucleotide sequence ID" value="NZ_RZNX01000001.1"/>
</dbReference>
<dbReference type="EMBL" id="RZNX01000001">
    <property type="protein sequence ID" value="RUT35878.1"/>
    <property type="molecule type" value="Genomic_DNA"/>
</dbReference>
<dbReference type="InterPro" id="IPR013563">
    <property type="entry name" value="Oligopep_ABC_C"/>
</dbReference>
<dbReference type="InterPro" id="IPR003439">
    <property type="entry name" value="ABC_transporter-like_ATP-bd"/>
</dbReference>
<keyword evidence="4" id="KW-1003">Cell membrane</keyword>
<dbReference type="NCBIfam" id="TIGR01727">
    <property type="entry name" value="oligo_HPY"/>
    <property type="match status" value="1"/>
</dbReference>
<gene>
    <name evidence="9" type="ORF">EJP77_02415</name>
</gene>
<dbReference type="Pfam" id="PF00005">
    <property type="entry name" value="ABC_tran"/>
    <property type="match status" value="1"/>
</dbReference>
<reference evidence="9 10" key="1">
    <citation type="submission" date="2018-12" db="EMBL/GenBank/DDBJ databases">
        <authorList>
            <person name="Sun L."/>
            <person name="Chen Z."/>
        </authorList>
    </citation>
    <scope>NUCLEOTIDE SEQUENCE [LARGE SCALE GENOMIC DNA]</scope>
    <source>
        <strain evidence="9 10">3-5-3</strain>
    </source>
</reference>
<dbReference type="InterPro" id="IPR027417">
    <property type="entry name" value="P-loop_NTPase"/>
</dbReference>
<dbReference type="GO" id="GO:0015833">
    <property type="term" value="P:peptide transport"/>
    <property type="evidence" value="ECO:0007669"/>
    <property type="project" value="InterPro"/>
</dbReference>
<evidence type="ECO:0000256" key="6">
    <source>
        <dbReference type="ARBA" id="ARBA00022840"/>
    </source>
</evidence>
<keyword evidence="3" id="KW-0813">Transport</keyword>